<dbReference type="OrthoDB" id="1687175at2759"/>
<dbReference type="EMBL" id="BLKM01008464">
    <property type="protein sequence ID" value="GFG33771.1"/>
    <property type="molecule type" value="Genomic_DNA"/>
</dbReference>
<dbReference type="SUPFAM" id="SSF52058">
    <property type="entry name" value="L domain-like"/>
    <property type="match status" value="1"/>
</dbReference>
<evidence type="ECO:0000256" key="3">
    <source>
        <dbReference type="ARBA" id="ARBA00022737"/>
    </source>
</evidence>
<dbReference type="Gene3D" id="3.80.10.10">
    <property type="entry name" value="Ribonuclease Inhibitor"/>
    <property type="match status" value="3"/>
</dbReference>
<keyword evidence="3" id="KW-0677">Repeat</keyword>
<keyword evidence="4" id="KW-0472">Membrane</keyword>
<organism evidence="6 7">
    <name type="scientific">Coptotermes formosanus</name>
    <name type="common">Formosan subterranean termite</name>
    <dbReference type="NCBI Taxonomy" id="36987"/>
    <lineage>
        <taxon>Eukaryota</taxon>
        <taxon>Metazoa</taxon>
        <taxon>Ecdysozoa</taxon>
        <taxon>Arthropoda</taxon>
        <taxon>Hexapoda</taxon>
        <taxon>Insecta</taxon>
        <taxon>Pterygota</taxon>
        <taxon>Neoptera</taxon>
        <taxon>Polyneoptera</taxon>
        <taxon>Dictyoptera</taxon>
        <taxon>Blattodea</taxon>
        <taxon>Blattoidea</taxon>
        <taxon>Termitoidae</taxon>
        <taxon>Rhinotermitidae</taxon>
        <taxon>Coptotermes</taxon>
    </lineage>
</organism>
<dbReference type="PANTHER" id="PTHR24373">
    <property type="entry name" value="SLIT RELATED LEUCINE-RICH REPEAT NEURONAL PROTEIN"/>
    <property type="match status" value="1"/>
</dbReference>
<comment type="caution">
    <text evidence="6">The sequence shown here is derived from an EMBL/GenBank/DDBJ whole genome shotgun (WGS) entry which is preliminary data.</text>
</comment>
<dbReference type="PROSITE" id="PS51450">
    <property type="entry name" value="LRR"/>
    <property type="match status" value="2"/>
</dbReference>
<dbReference type="InterPro" id="IPR032675">
    <property type="entry name" value="LRR_dom_sf"/>
</dbReference>
<feature type="transmembrane region" description="Helical" evidence="4">
    <location>
        <begin position="479"/>
        <end position="502"/>
    </location>
</feature>
<evidence type="ECO:0000313" key="6">
    <source>
        <dbReference type="EMBL" id="GFG33771.1"/>
    </source>
</evidence>
<dbReference type="InParanoid" id="A0A6L2PMG1"/>
<proteinExistence type="predicted"/>
<keyword evidence="4" id="KW-1133">Transmembrane helix</keyword>
<dbReference type="SMART" id="SM00082">
    <property type="entry name" value="LRRCT"/>
    <property type="match status" value="1"/>
</dbReference>
<gene>
    <name evidence="6" type="ORF">Cfor_05494</name>
</gene>
<dbReference type="AlphaFoldDB" id="A0A6L2PMG1"/>
<keyword evidence="1" id="KW-0433">Leucine-rich repeat</keyword>
<protein>
    <recommendedName>
        <fullName evidence="5">LRRCT domain-containing protein</fullName>
    </recommendedName>
</protein>
<dbReference type="InterPro" id="IPR003591">
    <property type="entry name" value="Leu-rich_rpt_typical-subtyp"/>
</dbReference>
<sequence length="549" mass="62039">MGRFVKRVLRKGVLFRMSPPVLMLLTVLGAVSALGPPLQVCLSKTEGGMACRCTATHTTLGDQVLDVDCSSRNLSTLPAEWQISQDPRSLDLSRNQLSVLVKEQFSRWGNLEELILSRNKFTSLNEDVFLGLTNLRILDLSYNMLTSLPEKIFSGLSILSTLNLEMNHLQDLHPDVFVSTPHLDSLSLGYNTALGKSIMNSADFLTVVLQKNLSYLALNNMTIEKLPNNFFSDAKHLRNLSLSDNPMQFVDFFPPSLETLILSGTYIEVIRPGDFISYPRLKKLRLDRLIHLKIVQENAFEGLESLEVLTMENCIELHEFSELAFGGPDSVAVPLKRLSLSRSGLHTLSGKTLLPLEPTLEHLSLQGNPWRCDCKLAWIRQINFSLESTEYLRQVHSISNCVTVLCSQYRNIYGNLLLFMHLSNENHVRPRRASLLAQLRARCFSPEEHHNKLLLSVDPKDLVCTHQSADQKRSYSGHVVLDVFIIVAVLIISGVILVFLRYRGWIYCTVRKTVGTYSQVNIEPNRAELEWDDKDLDHIWSTPGSKRGP</sequence>
<feature type="domain" description="LRRCT" evidence="5">
    <location>
        <begin position="368"/>
        <end position="465"/>
    </location>
</feature>
<dbReference type="InterPro" id="IPR050328">
    <property type="entry name" value="Dev_Immune_Receptor"/>
</dbReference>
<keyword evidence="7" id="KW-1185">Reference proteome</keyword>
<reference evidence="7" key="1">
    <citation type="submission" date="2020-01" db="EMBL/GenBank/DDBJ databases">
        <title>Draft genome sequence of the Termite Coptotermes fromosanus.</title>
        <authorList>
            <person name="Itakura S."/>
            <person name="Yosikawa Y."/>
            <person name="Umezawa K."/>
        </authorList>
    </citation>
    <scope>NUCLEOTIDE SEQUENCE [LARGE SCALE GENOMIC DNA]</scope>
</reference>
<evidence type="ECO:0000256" key="2">
    <source>
        <dbReference type="ARBA" id="ARBA00022729"/>
    </source>
</evidence>
<dbReference type="Proteomes" id="UP000502823">
    <property type="component" value="Unassembled WGS sequence"/>
</dbReference>
<dbReference type="Pfam" id="PF13855">
    <property type="entry name" value="LRR_8"/>
    <property type="match status" value="2"/>
</dbReference>
<keyword evidence="2" id="KW-0732">Signal</keyword>
<keyword evidence="4" id="KW-0812">Transmembrane</keyword>
<dbReference type="GO" id="GO:0071944">
    <property type="term" value="C:cell periphery"/>
    <property type="evidence" value="ECO:0007669"/>
    <property type="project" value="UniProtKB-ARBA"/>
</dbReference>
<evidence type="ECO:0000256" key="4">
    <source>
        <dbReference type="SAM" id="Phobius"/>
    </source>
</evidence>
<name>A0A6L2PMG1_COPFO</name>
<dbReference type="InterPro" id="IPR000483">
    <property type="entry name" value="Cys-rich_flank_reg_C"/>
</dbReference>
<dbReference type="PANTHER" id="PTHR24373:SF275">
    <property type="entry name" value="TIR DOMAIN-CONTAINING PROTEIN"/>
    <property type="match status" value="1"/>
</dbReference>
<dbReference type="SMART" id="SM00369">
    <property type="entry name" value="LRR_TYP"/>
    <property type="match status" value="5"/>
</dbReference>
<evidence type="ECO:0000313" key="7">
    <source>
        <dbReference type="Proteomes" id="UP000502823"/>
    </source>
</evidence>
<evidence type="ECO:0000256" key="1">
    <source>
        <dbReference type="ARBA" id="ARBA00022614"/>
    </source>
</evidence>
<dbReference type="InterPro" id="IPR001611">
    <property type="entry name" value="Leu-rich_rpt"/>
</dbReference>
<evidence type="ECO:0000259" key="5">
    <source>
        <dbReference type="SMART" id="SM00082"/>
    </source>
</evidence>
<accession>A0A6L2PMG1</accession>